<organism evidence="3 4">
    <name type="scientific">Ornithinimicrobium pekingense</name>
    <dbReference type="NCBI Taxonomy" id="384677"/>
    <lineage>
        <taxon>Bacteria</taxon>
        <taxon>Bacillati</taxon>
        <taxon>Actinomycetota</taxon>
        <taxon>Actinomycetes</taxon>
        <taxon>Micrococcales</taxon>
        <taxon>Ornithinimicrobiaceae</taxon>
        <taxon>Ornithinimicrobium</taxon>
    </lineage>
</organism>
<keyword evidence="4" id="KW-1185">Reference proteome</keyword>
<dbReference type="Pfam" id="PF00582">
    <property type="entry name" value="Usp"/>
    <property type="match status" value="1"/>
</dbReference>
<proteinExistence type="inferred from homology"/>
<dbReference type="InterPro" id="IPR006016">
    <property type="entry name" value="UspA"/>
</dbReference>
<accession>A0ABQ2F7X8</accession>
<protein>
    <recommendedName>
        <fullName evidence="2">UspA domain-containing protein</fullName>
    </recommendedName>
</protein>
<evidence type="ECO:0000313" key="3">
    <source>
        <dbReference type="EMBL" id="GGK67563.1"/>
    </source>
</evidence>
<evidence type="ECO:0000259" key="2">
    <source>
        <dbReference type="Pfam" id="PF00582"/>
    </source>
</evidence>
<dbReference type="EMBL" id="BMLB01000003">
    <property type="protein sequence ID" value="GGK67563.1"/>
    <property type="molecule type" value="Genomic_DNA"/>
</dbReference>
<name>A0ABQ2F7X8_9MICO</name>
<reference evidence="4" key="1">
    <citation type="journal article" date="2019" name="Int. J. Syst. Evol. Microbiol.">
        <title>The Global Catalogue of Microorganisms (GCM) 10K type strain sequencing project: providing services to taxonomists for standard genome sequencing and annotation.</title>
        <authorList>
            <consortium name="The Broad Institute Genomics Platform"/>
            <consortium name="The Broad Institute Genome Sequencing Center for Infectious Disease"/>
            <person name="Wu L."/>
            <person name="Ma J."/>
        </authorList>
    </citation>
    <scope>NUCLEOTIDE SEQUENCE [LARGE SCALE GENOMIC DNA]</scope>
    <source>
        <strain evidence="4">CGMCC 1.5362</strain>
    </source>
</reference>
<dbReference type="SUPFAM" id="SSF52402">
    <property type="entry name" value="Adenine nucleotide alpha hydrolases-like"/>
    <property type="match status" value="2"/>
</dbReference>
<dbReference type="Proteomes" id="UP000662111">
    <property type="component" value="Unassembled WGS sequence"/>
</dbReference>
<dbReference type="PRINTS" id="PR01438">
    <property type="entry name" value="UNVRSLSTRESS"/>
</dbReference>
<evidence type="ECO:0000313" key="4">
    <source>
        <dbReference type="Proteomes" id="UP000662111"/>
    </source>
</evidence>
<dbReference type="Gene3D" id="3.40.50.12370">
    <property type="match status" value="1"/>
</dbReference>
<evidence type="ECO:0000256" key="1">
    <source>
        <dbReference type="ARBA" id="ARBA00008791"/>
    </source>
</evidence>
<gene>
    <name evidence="3" type="ORF">GCM10011509_14920</name>
</gene>
<sequence length="286" mass="29568">MSATVQAPGPVLVGVDGSTRNASAVAWAAAEAASSSAPLVLVHDDGGSGEAAGRATLERAAAEVARIERQLRPTIQVLTAHGAAVGLVETAHELERAGRQQHSGQSAAGTATVVVGRRGAGGFRAMNLGSTARRLVHQDGPPTVVVPTGWDPATVEPSAPVVVDARCVDGEPDTPALAAAMARAHREQRPVVAVSVWSVPPEQARAGRSIAQVWAEYADRAERELDERLQPWRTAYPSVKVVAVATDRHPVAALLDQASGAELLVVPRGVTGCAVVEYADCPVIVV</sequence>
<comment type="similarity">
    <text evidence="1">Belongs to the universal stress protein A family.</text>
</comment>
<dbReference type="InterPro" id="IPR006015">
    <property type="entry name" value="Universal_stress_UspA"/>
</dbReference>
<dbReference type="RefSeq" id="WP_022923197.1">
    <property type="nucleotide sequence ID" value="NZ_BMLB01000003.1"/>
</dbReference>
<feature type="domain" description="UspA" evidence="2">
    <location>
        <begin position="10"/>
        <end position="146"/>
    </location>
</feature>
<comment type="caution">
    <text evidence="3">The sequence shown here is derived from an EMBL/GenBank/DDBJ whole genome shotgun (WGS) entry which is preliminary data.</text>
</comment>